<dbReference type="RefSeq" id="WP_237466964.1">
    <property type="nucleotide sequence ID" value="NZ_CAKLDI010000001.1"/>
</dbReference>
<protein>
    <recommendedName>
        <fullName evidence="3">Esterase YqiA</fullName>
    </recommendedName>
</protein>
<accession>A0ABN8DTI1</accession>
<organism evidence="1 2">
    <name type="scientific">Vibrio stylophorae</name>
    <dbReference type="NCBI Taxonomy" id="659351"/>
    <lineage>
        <taxon>Bacteria</taxon>
        <taxon>Pseudomonadati</taxon>
        <taxon>Pseudomonadota</taxon>
        <taxon>Gammaproteobacteria</taxon>
        <taxon>Vibrionales</taxon>
        <taxon>Vibrionaceae</taxon>
        <taxon>Vibrio</taxon>
    </lineage>
</organism>
<evidence type="ECO:0008006" key="3">
    <source>
        <dbReference type="Google" id="ProtNLM"/>
    </source>
</evidence>
<name>A0ABN8DTI1_9VIBR</name>
<dbReference type="PANTHER" id="PTHR35602">
    <property type="entry name" value="ESTERASE YQIA-RELATED"/>
    <property type="match status" value="1"/>
</dbReference>
<evidence type="ECO:0000313" key="2">
    <source>
        <dbReference type="Proteomes" id="UP000838672"/>
    </source>
</evidence>
<sequence>MTVLAYLHGFQSSPKSHKGELLAQACAQQGITLLRPQIPDLPGEAKAMLETFVASEKPTGLIGSSLGGYYATYLSERFALPAVLVNPAVRPYELLEDFLGPQQNPYTGHQYTLTPEHMQALRDLDVPNLSLSIPRWLLQQTEDEVLDFRQAAQKYQQHHCTIETGGNHAFVDFDRYCQAIIAFLQGDPSFTKA</sequence>
<dbReference type="SUPFAM" id="SSF53474">
    <property type="entry name" value="alpha/beta-Hydrolases"/>
    <property type="match status" value="1"/>
</dbReference>
<proteinExistence type="predicted"/>
<dbReference type="InterPro" id="IPR008886">
    <property type="entry name" value="UPF0227/Esterase_YqiA"/>
</dbReference>
<keyword evidence="2" id="KW-1185">Reference proteome</keyword>
<evidence type="ECO:0000313" key="1">
    <source>
        <dbReference type="EMBL" id="CAH0534391.1"/>
    </source>
</evidence>
<reference evidence="1" key="1">
    <citation type="submission" date="2021-11" db="EMBL/GenBank/DDBJ databases">
        <authorList>
            <person name="Rodrigo-Torres L."/>
            <person name="Arahal R. D."/>
            <person name="Lucena T."/>
        </authorList>
    </citation>
    <scope>NUCLEOTIDE SEQUENCE</scope>
    <source>
        <strain evidence="1">CECT 7929</strain>
    </source>
</reference>
<dbReference type="Proteomes" id="UP000838672">
    <property type="component" value="Unassembled WGS sequence"/>
</dbReference>
<dbReference type="PANTHER" id="PTHR35602:SF3">
    <property type="entry name" value="ESTERASE YQIA"/>
    <property type="match status" value="1"/>
</dbReference>
<dbReference type="Gene3D" id="3.40.50.1820">
    <property type="entry name" value="alpha/beta hydrolase"/>
    <property type="match status" value="1"/>
</dbReference>
<comment type="caution">
    <text evidence="1">The sequence shown here is derived from an EMBL/GenBank/DDBJ whole genome shotgun (WGS) entry which is preliminary data.</text>
</comment>
<dbReference type="EMBL" id="CAKLDI010000001">
    <property type="protein sequence ID" value="CAH0534391.1"/>
    <property type="molecule type" value="Genomic_DNA"/>
</dbReference>
<dbReference type="Pfam" id="PF05728">
    <property type="entry name" value="UPF0227"/>
    <property type="match status" value="1"/>
</dbReference>
<gene>
    <name evidence="1" type="ORF">VST7929_02322</name>
</gene>
<dbReference type="InterPro" id="IPR029058">
    <property type="entry name" value="AB_hydrolase_fold"/>
</dbReference>